<dbReference type="EMBL" id="BARV01031076">
    <property type="protein sequence ID" value="GAI33890.1"/>
    <property type="molecule type" value="Genomic_DNA"/>
</dbReference>
<proteinExistence type="predicted"/>
<feature type="non-terminal residue" evidence="1">
    <location>
        <position position="162"/>
    </location>
</feature>
<comment type="caution">
    <text evidence="1">The sequence shown here is derived from an EMBL/GenBank/DDBJ whole genome shotgun (WGS) entry which is preliminary data.</text>
</comment>
<reference evidence="1" key="1">
    <citation type="journal article" date="2014" name="Front. Microbiol.">
        <title>High frequency of phylogenetically diverse reductive dehalogenase-homologous genes in deep subseafloor sedimentary metagenomes.</title>
        <authorList>
            <person name="Kawai M."/>
            <person name="Futagami T."/>
            <person name="Toyoda A."/>
            <person name="Takaki Y."/>
            <person name="Nishi S."/>
            <person name="Hori S."/>
            <person name="Arai W."/>
            <person name="Tsubouchi T."/>
            <person name="Morono Y."/>
            <person name="Uchiyama I."/>
            <person name="Ito T."/>
            <person name="Fujiyama A."/>
            <person name="Inagaki F."/>
            <person name="Takami H."/>
        </authorList>
    </citation>
    <scope>NUCLEOTIDE SEQUENCE</scope>
    <source>
        <strain evidence="1">Expedition CK06-06</strain>
    </source>
</reference>
<evidence type="ECO:0000313" key="1">
    <source>
        <dbReference type="EMBL" id="GAI33890.1"/>
    </source>
</evidence>
<protein>
    <submittedName>
        <fullName evidence="1">Uncharacterized protein</fullName>
    </submittedName>
</protein>
<accession>X1P4C8</accession>
<dbReference type="AlphaFoldDB" id="X1P4C8"/>
<name>X1P4C8_9ZZZZ</name>
<organism evidence="1">
    <name type="scientific">marine sediment metagenome</name>
    <dbReference type="NCBI Taxonomy" id="412755"/>
    <lineage>
        <taxon>unclassified sequences</taxon>
        <taxon>metagenomes</taxon>
        <taxon>ecological metagenomes</taxon>
    </lineage>
</organism>
<gene>
    <name evidence="1" type="ORF">S06H3_49235</name>
</gene>
<sequence>MIAAYPTPGTFLSEIYGGTTGRRHFDPFSDWSDSIKDDRGRVRLHKARCAFFQGSFDFGDLKKSYRMWVDLAEFGKINVLKDGVVIETIISKLPKRGNDIYRWKLKKRLGFLESLGDSPFFNPKDRNLHGAKTQMLFITLTWDPKTCDLETAWSGHKTEKIV</sequence>